<evidence type="ECO:0000256" key="2">
    <source>
        <dbReference type="SAM" id="Phobius"/>
    </source>
</evidence>
<protein>
    <recommendedName>
        <fullName evidence="5">Fucose-specific lectin</fullName>
    </recommendedName>
</protein>
<evidence type="ECO:0000313" key="3">
    <source>
        <dbReference type="EMBL" id="KAF2156899.1"/>
    </source>
</evidence>
<feature type="transmembrane region" description="Helical" evidence="2">
    <location>
        <begin position="54"/>
        <end position="78"/>
    </location>
</feature>
<evidence type="ECO:0000313" key="4">
    <source>
        <dbReference type="Proteomes" id="UP000799439"/>
    </source>
</evidence>
<accession>A0A9P4MP59</accession>
<dbReference type="SUPFAM" id="SSF89372">
    <property type="entry name" value="Fucose-specific lectin"/>
    <property type="match status" value="1"/>
</dbReference>
<feature type="compositionally biased region" description="Polar residues" evidence="1">
    <location>
        <begin position="96"/>
        <end position="109"/>
    </location>
</feature>
<sequence length="438" mass="45668">MDDYRDSKALSTLELPSSASGKQPHVATPNLASKELSGVELQGQPSGHGSRFKLIAACVAGVLIVLGIALGVGLGVGLKRSSSGSASATNGASNNDTAPGSSTSNPAPLKVTNGTGIASVAQADGAGMLLYFQLFNGSVVEDFHSNSSMTMEVLSQQQPRLVAQRRTIIPTPDIVQGSGLAAVSFVRNDSVWRSLFYVDTTGQIRATNASSISPAWSPPAAISATHYLSGPPALGSCYFSDYDGGTTDVYFGNAQSSPQLLTSARHPQWLSDNDEPGLALTASGSTACTNSMTIGSVTVADFYYRSGINPSIIEHSRTNFNGSDPRPSNISESSLFSIDTDSGMAVAVNGNLTQSLLFWRGSDKKVKQANTVLTNNFNGTTSIAYSWQSAMPNNNIAAVWLENGNPGPLVMFEDPPGNIRVHIVAVNATIVAGAVLSE</sequence>
<keyword evidence="2" id="KW-0812">Transmembrane</keyword>
<dbReference type="Gene3D" id="2.120.10.70">
    <property type="entry name" value="Fucose-specific lectin"/>
    <property type="match status" value="1"/>
</dbReference>
<keyword evidence="4" id="KW-1185">Reference proteome</keyword>
<feature type="region of interest" description="Disordered" evidence="1">
    <location>
        <begin position="83"/>
        <end position="109"/>
    </location>
</feature>
<feature type="compositionally biased region" description="Low complexity" evidence="1">
    <location>
        <begin position="83"/>
        <end position="95"/>
    </location>
</feature>
<keyword evidence="2" id="KW-1133">Transmembrane helix</keyword>
<gene>
    <name evidence="3" type="ORF">K461DRAFT_289268</name>
</gene>
<feature type="region of interest" description="Disordered" evidence="1">
    <location>
        <begin position="1"/>
        <end position="27"/>
    </location>
</feature>
<name>A0A9P4MP59_9PEZI</name>
<organism evidence="3 4">
    <name type="scientific">Myriangium duriaei CBS 260.36</name>
    <dbReference type="NCBI Taxonomy" id="1168546"/>
    <lineage>
        <taxon>Eukaryota</taxon>
        <taxon>Fungi</taxon>
        <taxon>Dikarya</taxon>
        <taxon>Ascomycota</taxon>
        <taxon>Pezizomycotina</taxon>
        <taxon>Dothideomycetes</taxon>
        <taxon>Dothideomycetidae</taxon>
        <taxon>Myriangiales</taxon>
        <taxon>Myriangiaceae</taxon>
        <taxon>Myriangium</taxon>
    </lineage>
</organism>
<evidence type="ECO:0000256" key="1">
    <source>
        <dbReference type="SAM" id="MobiDB-lite"/>
    </source>
</evidence>
<dbReference type="AlphaFoldDB" id="A0A9P4MP59"/>
<comment type="caution">
    <text evidence="3">The sequence shown here is derived from an EMBL/GenBank/DDBJ whole genome shotgun (WGS) entry which is preliminary data.</text>
</comment>
<dbReference type="OrthoDB" id="3923199at2759"/>
<dbReference type="EMBL" id="ML996081">
    <property type="protein sequence ID" value="KAF2156899.1"/>
    <property type="molecule type" value="Genomic_DNA"/>
</dbReference>
<evidence type="ECO:0008006" key="5">
    <source>
        <dbReference type="Google" id="ProtNLM"/>
    </source>
</evidence>
<keyword evidence="2" id="KW-0472">Membrane</keyword>
<proteinExistence type="predicted"/>
<reference evidence="3" key="1">
    <citation type="journal article" date="2020" name="Stud. Mycol.">
        <title>101 Dothideomycetes genomes: a test case for predicting lifestyles and emergence of pathogens.</title>
        <authorList>
            <person name="Haridas S."/>
            <person name="Albert R."/>
            <person name="Binder M."/>
            <person name="Bloem J."/>
            <person name="Labutti K."/>
            <person name="Salamov A."/>
            <person name="Andreopoulos B."/>
            <person name="Baker S."/>
            <person name="Barry K."/>
            <person name="Bills G."/>
            <person name="Bluhm B."/>
            <person name="Cannon C."/>
            <person name="Castanera R."/>
            <person name="Culley D."/>
            <person name="Daum C."/>
            <person name="Ezra D."/>
            <person name="Gonzalez J."/>
            <person name="Henrissat B."/>
            <person name="Kuo A."/>
            <person name="Liang C."/>
            <person name="Lipzen A."/>
            <person name="Lutzoni F."/>
            <person name="Magnuson J."/>
            <person name="Mondo S."/>
            <person name="Nolan M."/>
            <person name="Ohm R."/>
            <person name="Pangilinan J."/>
            <person name="Park H.-J."/>
            <person name="Ramirez L."/>
            <person name="Alfaro M."/>
            <person name="Sun H."/>
            <person name="Tritt A."/>
            <person name="Yoshinaga Y."/>
            <person name="Zwiers L.-H."/>
            <person name="Turgeon B."/>
            <person name="Goodwin S."/>
            <person name="Spatafora J."/>
            <person name="Crous P."/>
            <person name="Grigoriev I."/>
        </authorList>
    </citation>
    <scope>NUCLEOTIDE SEQUENCE</scope>
    <source>
        <strain evidence="3">CBS 260.36</strain>
    </source>
</reference>
<dbReference type="Proteomes" id="UP000799439">
    <property type="component" value="Unassembled WGS sequence"/>
</dbReference>